<name>A0A4Q7UXM1_PSEST</name>
<reference evidence="2 3" key="1">
    <citation type="submission" date="2019-02" db="EMBL/GenBank/DDBJ databases">
        <title>Sequencing the genomes of 1000 actinobacteria strains.</title>
        <authorList>
            <person name="Klenk H.-P."/>
        </authorList>
    </citation>
    <scope>NUCLEOTIDE SEQUENCE [LARGE SCALE GENOMIC DNA]</scope>
    <source>
        <strain evidence="2 3">DSM 45779</strain>
    </source>
</reference>
<evidence type="ECO:0000313" key="3">
    <source>
        <dbReference type="Proteomes" id="UP000291591"/>
    </source>
</evidence>
<dbReference type="PANTHER" id="PTHR43123:SF1">
    <property type="entry name" value="POLYSACCHARIDE DEACETYLASE-RELATED"/>
    <property type="match status" value="1"/>
</dbReference>
<protein>
    <submittedName>
        <fullName evidence="2">Polysaccharide deacetylase</fullName>
    </submittedName>
</protein>
<comment type="caution">
    <text evidence="2">The sequence shown here is derived from an EMBL/GenBank/DDBJ whole genome shotgun (WGS) entry which is preliminary data.</text>
</comment>
<dbReference type="GO" id="GO:0016810">
    <property type="term" value="F:hydrolase activity, acting on carbon-nitrogen (but not peptide) bonds"/>
    <property type="evidence" value="ECO:0007669"/>
    <property type="project" value="InterPro"/>
</dbReference>
<dbReference type="GO" id="GO:0005975">
    <property type="term" value="P:carbohydrate metabolic process"/>
    <property type="evidence" value="ECO:0007669"/>
    <property type="project" value="InterPro"/>
</dbReference>
<dbReference type="Pfam" id="PF01522">
    <property type="entry name" value="Polysacc_deac_1"/>
    <property type="match status" value="1"/>
</dbReference>
<dbReference type="InterPro" id="IPR002509">
    <property type="entry name" value="NODB_dom"/>
</dbReference>
<proteinExistence type="predicted"/>
<keyword evidence="3" id="KW-1185">Reference proteome</keyword>
<dbReference type="InterPro" id="IPR011330">
    <property type="entry name" value="Glyco_hydro/deAcase_b/a-brl"/>
</dbReference>
<gene>
    <name evidence="2" type="ORF">EV383_2570</name>
</gene>
<evidence type="ECO:0000259" key="1">
    <source>
        <dbReference type="Pfam" id="PF01522"/>
    </source>
</evidence>
<dbReference type="PANTHER" id="PTHR43123">
    <property type="entry name" value="POLYSACCHARIDE DEACETYLASE-RELATED"/>
    <property type="match status" value="1"/>
</dbReference>
<evidence type="ECO:0000313" key="2">
    <source>
        <dbReference type="EMBL" id="RZT85691.1"/>
    </source>
</evidence>
<feature type="domain" description="NodB homology" evidence="1">
    <location>
        <begin position="68"/>
        <end position="171"/>
    </location>
</feature>
<dbReference type="AlphaFoldDB" id="A0A4Q7UXM1"/>
<dbReference type="SUPFAM" id="SSF88713">
    <property type="entry name" value="Glycoside hydrolase/deacetylase"/>
    <property type="match status" value="1"/>
</dbReference>
<dbReference type="EMBL" id="SHKL01000001">
    <property type="protein sequence ID" value="RZT85691.1"/>
    <property type="molecule type" value="Genomic_DNA"/>
</dbReference>
<dbReference type="Gene3D" id="3.20.20.370">
    <property type="entry name" value="Glycoside hydrolase/deacetylase"/>
    <property type="match status" value="1"/>
</dbReference>
<organism evidence="2 3">
    <name type="scientific">Pseudonocardia sediminis</name>
    <dbReference type="NCBI Taxonomy" id="1397368"/>
    <lineage>
        <taxon>Bacteria</taxon>
        <taxon>Bacillati</taxon>
        <taxon>Actinomycetota</taxon>
        <taxon>Actinomycetes</taxon>
        <taxon>Pseudonocardiales</taxon>
        <taxon>Pseudonocardiaceae</taxon>
        <taxon>Pseudonocardia</taxon>
    </lineage>
</organism>
<accession>A0A4Q7UXM1</accession>
<dbReference type="RefSeq" id="WP_242623058.1">
    <property type="nucleotide sequence ID" value="NZ_SHKL01000001.1"/>
</dbReference>
<sequence>MTGPWHGTAPAWSGWPGDRKLAVMITVMVELWSPGGWPPYAPMAAAWPLPGAPDHHSISWSRYGIDDGAWRLARILNSRCIPATFGVSGLVGEERPDLVRALHRDGHEIAAHSWTQDVVPALLDAEAEEANLTRCLDGIGSLTGHRPVGWMSPRAGFSDRTADLLARHAMTWWGDHNDRDLPSVLATDHGPLVRIMHSDVTDVRSTGGPAAYHRDHRDLLAVLLAEPGPGVLNVTVHAHVGGRPLPAAMFDRVLTEIQKAGDSVWIATHQQVAEHVLADPAADGNGGSARS</sequence>
<dbReference type="Proteomes" id="UP000291591">
    <property type="component" value="Unassembled WGS sequence"/>
</dbReference>